<keyword evidence="1" id="KW-0812">Transmembrane</keyword>
<dbReference type="Proteomes" id="UP001144036">
    <property type="component" value="Unassembled WGS sequence"/>
</dbReference>
<dbReference type="RefSeq" id="WP_270159012.1">
    <property type="nucleotide sequence ID" value="NZ_JAPNNL010000203.1"/>
</dbReference>
<gene>
    <name evidence="2" type="ORF">OUY22_32145</name>
</gene>
<feature type="transmembrane region" description="Helical" evidence="1">
    <location>
        <begin position="6"/>
        <end position="25"/>
    </location>
</feature>
<dbReference type="EMBL" id="JAPNNL010000203">
    <property type="protein sequence ID" value="MDA0638085.1"/>
    <property type="molecule type" value="Genomic_DNA"/>
</dbReference>
<evidence type="ECO:0008006" key="4">
    <source>
        <dbReference type="Google" id="ProtNLM"/>
    </source>
</evidence>
<feature type="transmembrane region" description="Helical" evidence="1">
    <location>
        <begin position="69"/>
        <end position="89"/>
    </location>
</feature>
<organism evidence="2 3">
    <name type="scientific">Nonomuraea corallina</name>
    <dbReference type="NCBI Taxonomy" id="2989783"/>
    <lineage>
        <taxon>Bacteria</taxon>
        <taxon>Bacillati</taxon>
        <taxon>Actinomycetota</taxon>
        <taxon>Actinomycetes</taxon>
        <taxon>Streptosporangiales</taxon>
        <taxon>Streptosporangiaceae</taxon>
        <taxon>Nonomuraea</taxon>
    </lineage>
</organism>
<comment type="caution">
    <text evidence="2">The sequence shown here is derived from an EMBL/GenBank/DDBJ whole genome shotgun (WGS) entry which is preliminary data.</text>
</comment>
<keyword evidence="1" id="KW-1133">Transmembrane helix</keyword>
<evidence type="ECO:0000313" key="3">
    <source>
        <dbReference type="Proteomes" id="UP001144036"/>
    </source>
</evidence>
<accession>A0ABT4SM72</accession>
<proteinExistence type="predicted"/>
<name>A0ABT4SM72_9ACTN</name>
<feature type="transmembrane region" description="Helical" evidence="1">
    <location>
        <begin position="32"/>
        <end position="57"/>
    </location>
</feature>
<sequence>MNTTVATVVIVGALLLALASLITAIRDRPMGVILLSGFVLLEVAVLVQAGFIIAAMAGGEGPADETATIYGYLAGEALIPPAGVFLALAERSRWGPAILVVAGFAIAVMTGRLLQVWQGAA</sequence>
<reference evidence="2" key="1">
    <citation type="submission" date="2022-11" db="EMBL/GenBank/DDBJ databases">
        <title>Nonomuraea corallina sp. nov., a new species of the genus Nonomuraea isolated from sea side sediment in Thai sea.</title>
        <authorList>
            <person name="Ngamcharungchit C."/>
            <person name="Matsumoto A."/>
            <person name="Suriyachadkun C."/>
            <person name="Panbangred W."/>
            <person name="Inahashi Y."/>
            <person name="Intra B."/>
        </authorList>
    </citation>
    <scope>NUCLEOTIDE SEQUENCE</scope>
    <source>
        <strain evidence="2">MCN248</strain>
    </source>
</reference>
<protein>
    <recommendedName>
        <fullName evidence="4">Integral membrane protein</fullName>
    </recommendedName>
</protein>
<feature type="transmembrane region" description="Helical" evidence="1">
    <location>
        <begin position="96"/>
        <end position="117"/>
    </location>
</feature>
<evidence type="ECO:0000256" key="1">
    <source>
        <dbReference type="SAM" id="Phobius"/>
    </source>
</evidence>
<keyword evidence="1" id="KW-0472">Membrane</keyword>
<keyword evidence="3" id="KW-1185">Reference proteome</keyword>
<evidence type="ECO:0000313" key="2">
    <source>
        <dbReference type="EMBL" id="MDA0638085.1"/>
    </source>
</evidence>